<protein>
    <submittedName>
        <fullName evidence="1">Cyclic lactone autoinducer peptide</fullName>
    </submittedName>
</protein>
<sequence>MKKFIYKYGKIFAAIAFMFTTYNSNSACVYIIHQPELPKEAKRLRKF</sequence>
<dbReference type="NCBIfam" id="TIGR04223">
    <property type="entry name" value="quorum_AgrD"/>
    <property type="match status" value="1"/>
</dbReference>
<accession>A0A1M5XPY1</accession>
<dbReference type="OrthoDB" id="1922077at2"/>
<dbReference type="AlphaFoldDB" id="A0A1M5XPY1"/>
<evidence type="ECO:0000313" key="2">
    <source>
        <dbReference type="Proteomes" id="UP000184526"/>
    </source>
</evidence>
<organism evidence="1 2">
    <name type="scientific">Clostridium collagenovorans DSM 3089</name>
    <dbReference type="NCBI Taxonomy" id="1121306"/>
    <lineage>
        <taxon>Bacteria</taxon>
        <taxon>Bacillati</taxon>
        <taxon>Bacillota</taxon>
        <taxon>Clostridia</taxon>
        <taxon>Eubacteriales</taxon>
        <taxon>Clostridiaceae</taxon>
        <taxon>Clostridium</taxon>
    </lineage>
</organism>
<dbReference type="STRING" id="1121306.SAMN02745196_02354"/>
<dbReference type="Proteomes" id="UP000184526">
    <property type="component" value="Unassembled WGS sequence"/>
</dbReference>
<dbReference type="EMBL" id="FQXP01000009">
    <property type="protein sequence ID" value="SHI01584.1"/>
    <property type="molecule type" value="Genomic_DNA"/>
</dbReference>
<proteinExistence type="predicted"/>
<name>A0A1M5XPY1_9CLOT</name>
<dbReference type="InterPro" id="IPR009229">
    <property type="entry name" value="AgrD"/>
</dbReference>
<dbReference type="RefSeq" id="WP_072832211.1">
    <property type="nucleotide sequence ID" value="NZ_FQXP01000009.1"/>
</dbReference>
<reference evidence="1 2" key="1">
    <citation type="submission" date="2016-11" db="EMBL/GenBank/DDBJ databases">
        <authorList>
            <person name="Jaros S."/>
            <person name="Januszkiewicz K."/>
            <person name="Wedrychowicz H."/>
        </authorList>
    </citation>
    <scope>NUCLEOTIDE SEQUENCE [LARGE SCALE GENOMIC DNA]</scope>
    <source>
        <strain evidence="1 2">DSM 3089</strain>
    </source>
</reference>
<keyword evidence="2" id="KW-1185">Reference proteome</keyword>
<evidence type="ECO:0000313" key="1">
    <source>
        <dbReference type="EMBL" id="SHI01584.1"/>
    </source>
</evidence>
<gene>
    <name evidence="1" type="ORF">SAMN02745196_02354</name>
</gene>